<reference evidence="1" key="1">
    <citation type="submission" date="2021-09" db="EMBL/GenBank/DDBJ databases">
        <title>The genome of Mauremys mutica provides insights into the evolution of semi-aquatic lifestyle.</title>
        <authorList>
            <person name="Gong S."/>
            <person name="Gao Y."/>
        </authorList>
    </citation>
    <scope>NUCLEOTIDE SEQUENCE</scope>
    <source>
        <strain evidence="1">MM-2020</strain>
        <tissue evidence="1">Muscle</tissue>
    </source>
</reference>
<name>A0A9D3WX14_9SAUR</name>
<dbReference type="EMBL" id="JAHDVG010000485">
    <property type="protein sequence ID" value="KAH1168923.1"/>
    <property type="molecule type" value="Genomic_DNA"/>
</dbReference>
<evidence type="ECO:0000313" key="2">
    <source>
        <dbReference type="Proteomes" id="UP000827986"/>
    </source>
</evidence>
<gene>
    <name evidence="1" type="ORF">KIL84_013513</name>
</gene>
<sequence length="194" mass="21876">MSFLAKFLCSLHNSGPIKHLIPSLHNHKDPVQLNRHLTYYCSHSRSLVNLYTTKRQLQSTLEFQLLVISGCSTFGSSLWLIQVSSDTEALVLPSVAFLQPHCFDGGRNKTCNNLMERFKCFLPPPMKTFHGRVPQPTGTSGTEICAAEVFRLTLKAQPGMFSLFRIPSRTHTPAFLHRKQLFCRGTVMSVSPLR</sequence>
<accession>A0A9D3WX14</accession>
<evidence type="ECO:0000313" key="1">
    <source>
        <dbReference type="EMBL" id="KAH1168923.1"/>
    </source>
</evidence>
<keyword evidence="2" id="KW-1185">Reference proteome</keyword>
<proteinExistence type="predicted"/>
<protein>
    <submittedName>
        <fullName evidence="1">Uncharacterized protein</fullName>
    </submittedName>
</protein>
<dbReference type="AlphaFoldDB" id="A0A9D3WX14"/>
<organism evidence="1 2">
    <name type="scientific">Mauremys mutica</name>
    <name type="common">yellowpond turtle</name>
    <dbReference type="NCBI Taxonomy" id="74926"/>
    <lineage>
        <taxon>Eukaryota</taxon>
        <taxon>Metazoa</taxon>
        <taxon>Chordata</taxon>
        <taxon>Craniata</taxon>
        <taxon>Vertebrata</taxon>
        <taxon>Euteleostomi</taxon>
        <taxon>Archelosauria</taxon>
        <taxon>Testudinata</taxon>
        <taxon>Testudines</taxon>
        <taxon>Cryptodira</taxon>
        <taxon>Durocryptodira</taxon>
        <taxon>Testudinoidea</taxon>
        <taxon>Geoemydidae</taxon>
        <taxon>Geoemydinae</taxon>
        <taxon>Mauremys</taxon>
    </lineage>
</organism>
<dbReference type="Proteomes" id="UP000827986">
    <property type="component" value="Unassembled WGS sequence"/>
</dbReference>
<comment type="caution">
    <text evidence="1">The sequence shown here is derived from an EMBL/GenBank/DDBJ whole genome shotgun (WGS) entry which is preliminary data.</text>
</comment>